<dbReference type="EMBL" id="LATX01000027">
    <property type="protein sequence ID" value="KTB47378.1"/>
    <property type="molecule type" value="Genomic_DNA"/>
</dbReference>
<dbReference type="Pfam" id="PF18759">
    <property type="entry name" value="Plavaka"/>
    <property type="match status" value="1"/>
</dbReference>
<protein>
    <submittedName>
        <fullName evidence="1">Uncharacterized protein</fullName>
    </submittedName>
</protein>
<dbReference type="Proteomes" id="UP000054988">
    <property type="component" value="Unassembled WGS sequence"/>
</dbReference>
<proteinExistence type="predicted"/>
<accession>A0A0W0GFR4</accession>
<evidence type="ECO:0000313" key="2">
    <source>
        <dbReference type="Proteomes" id="UP000054988"/>
    </source>
</evidence>
<evidence type="ECO:0000313" key="1">
    <source>
        <dbReference type="EMBL" id="KTB47378.1"/>
    </source>
</evidence>
<reference evidence="1 2" key="1">
    <citation type="submission" date="2015-12" db="EMBL/GenBank/DDBJ databases">
        <title>Draft genome sequence of Moniliophthora roreri, the causal agent of frosty pod rot of cacao.</title>
        <authorList>
            <person name="Aime M.C."/>
            <person name="Diaz-Valderrama J.R."/>
            <person name="Kijpornyongpan T."/>
            <person name="Phillips-Mora W."/>
        </authorList>
    </citation>
    <scope>NUCLEOTIDE SEQUENCE [LARGE SCALE GENOMIC DNA]</scope>
    <source>
        <strain evidence="1 2">MCA 2952</strain>
    </source>
</reference>
<comment type="caution">
    <text evidence="1">The sequence shown here is derived from an EMBL/GenBank/DDBJ whole genome shotgun (WGS) entry which is preliminary data.</text>
</comment>
<dbReference type="InterPro" id="IPR041078">
    <property type="entry name" value="Plavaka"/>
</dbReference>
<organism evidence="1 2">
    <name type="scientific">Moniliophthora roreri</name>
    <name type="common">Frosty pod rot fungus</name>
    <name type="synonym">Monilia roreri</name>
    <dbReference type="NCBI Taxonomy" id="221103"/>
    <lineage>
        <taxon>Eukaryota</taxon>
        <taxon>Fungi</taxon>
        <taxon>Dikarya</taxon>
        <taxon>Basidiomycota</taxon>
        <taxon>Agaricomycotina</taxon>
        <taxon>Agaricomycetes</taxon>
        <taxon>Agaricomycetidae</taxon>
        <taxon>Agaricales</taxon>
        <taxon>Marasmiineae</taxon>
        <taxon>Marasmiaceae</taxon>
        <taxon>Moniliophthora</taxon>
    </lineage>
</organism>
<sequence>MQVYREAYTSDHAINMEHAKVEGLSDKDLETILLLCMILSDTTHLTNFGTAQLWPIYIWLANYTKYAHGDPLNYALFHLRYLPKIPDLVKKFYQEKYGKPPTEDVL</sequence>
<name>A0A0W0GFR4_MONRR</name>
<gene>
    <name evidence="1" type="ORF">WG66_43</name>
</gene>
<dbReference type="AlphaFoldDB" id="A0A0W0GFR4"/>